<dbReference type="EMBL" id="BAAAFH010000007">
    <property type="protein sequence ID" value="GAA0874885.1"/>
    <property type="molecule type" value="Genomic_DNA"/>
</dbReference>
<accession>A0ABN1MNN8</accession>
<evidence type="ECO:0000313" key="1">
    <source>
        <dbReference type="EMBL" id="GAA0874885.1"/>
    </source>
</evidence>
<reference evidence="1 2" key="1">
    <citation type="journal article" date="2019" name="Int. J. Syst. Evol. Microbiol.">
        <title>The Global Catalogue of Microorganisms (GCM) 10K type strain sequencing project: providing services to taxonomists for standard genome sequencing and annotation.</title>
        <authorList>
            <consortium name="The Broad Institute Genomics Platform"/>
            <consortium name="The Broad Institute Genome Sequencing Center for Infectious Disease"/>
            <person name="Wu L."/>
            <person name="Ma J."/>
        </authorList>
    </citation>
    <scope>NUCLEOTIDE SEQUENCE [LARGE SCALE GENOMIC DNA]</scope>
    <source>
        <strain evidence="1 2">JCM 16083</strain>
    </source>
</reference>
<organism evidence="1 2">
    <name type="scientific">Wandonia haliotis</name>
    <dbReference type="NCBI Taxonomy" id="574963"/>
    <lineage>
        <taxon>Bacteria</taxon>
        <taxon>Pseudomonadati</taxon>
        <taxon>Bacteroidota</taxon>
        <taxon>Flavobacteriia</taxon>
        <taxon>Flavobacteriales</taxon>
        <taxon>Crocinitomicaceae</taxon>
        <taxon>Wandonia</taxon>
    </lineage>
</organism>
<keyword evidence="2" id="KW-1185">Reference proteome</keyword>
<proteinExistence type="predicted"/>
<evidence type="ECO:0000313" key="2">
    <source>
        <dbReference type="Proteomes" id="UP001501126"/>
    </source>
</evidence>
<evidence type="ECO:0008006" key="3">
    <source>
        <dbReference type="Google" id="ProtNLM"/>
    </source>
</evidence>
<name>A0ABN1MNN8_9FLAO</name>
<sequence length="147" mass="17368">MFDELNKYQNNGHFFFEKGGVLSQVSKDVPELPGVYYILRLAKGKIDLVYIGKSGTIEQNGDFKNQLLRKRLNTCIELGRNDKQEKDIKRQDFFKQKIDEENIDALDIYWFVTFDENHQDLPGYVEALLIQRYFDTFGELPPWNKSY</sequence>
<gene>
    <name evidence="1" type="ORF">GCM10009118_12930</name>
</gene>
<dbReference type="RefSeq" id="WP_343785807.1">
    <property type="nucleotide sequence ID" value="NZ_BAAAFH010000007.1"/>
</dbReference>
<dbReference type="Proteomes" id="UP001501126">
    <property type="component" value="Unassembled WGS sequence"/>
</dbReference>
<comment type="caution">
    <text evidence="1">The sequence shown here is derived from an EMBL/GenBank/DDBJ whole genome shotgun (WGS) entry which is preliminary data.</text>
</comment>
<protein>
    <recommendedName>
        <fullName evidence="3">GIY-YIG homing endonuclease</fullName>
    </recommendedName>
</protein>